<evidence type="ECO:0000256" key="5">
    <source>
        <dbReference type="ARBA" id="ARBA00022679"/>
    </source>
</evidence>
<dbReference type="AlphaFoldDB" id="A0A166JF09"/>
<dbReference type="InterPro" id="IPR001296">
    <property type="entry name" value="Glyco_trans_1"/>
</dbReference>
<comment type="similarity">
    <text evidence="1">Belongs to the glycosyltransferase group 1 family. Glycosyltransferase 4 subfamily.</text>
</comment>
<evidence type="ECO:0000256" key="3">
    <source>
        <dbReference type="ARBA" id="ARBA00022526"/>
    </source>
</evidence>
<keyword evidence="6" id="KW-0119">Carbohydrate metabolism</keyword>
<comment type="subunit">
    <text evidence="2">Homodimer.</text>
</comment>
<dbReference type="OrthoDB" id="937291at2759"/>
<dbReference type="EMBL" id="KV417552">
    <property type="protein sequence ID" value="KZP20789.1"/>
    <property type="molecule type" value="Genomic_DNA"/>
</dbReference>
<dbReference type="Proteomes" id="UP000076532">
    <property type="component" value="Unassembled WGS sequence"/>
</dbReference>
<keyword evidence="5" id="KW-0808">Transferase</keyword>
<gene>
    <name evidence="10" type="ORF">FIBSPDRAFT_919774</name>
</gene>
<evidence type="ECO:0000256" key="4">
    <source>
        <dbReference type="ARBA" id="ARBA00022676"/>
    </source>
</evidence>
<keyword evidence="3" id="KW-0313">Glucose metabolism</keyword>
<feature type="domain" description="Trehalose synthase N-terminal" evidence="9">
    <location>
        <begin position="278"/>
        <end position="439"/>
    </location>
</feature>
<feature type="domain" description="Glycosyl transferase family 1" evidence="8">
    <location>
        <begin position="491"/>
        <end position="670"/>
    </location>
</feature>
<dbReference type="GO" id="GO:0016757">
    <property type="term" value="F:glycosyltransferase activity"/>
    <property type="evidence" value="ECO:0007669"/>
    <property type="project" value="UniProtKB-KW"/>
</dbReference>
<evidence type="ECO:0000256" key="6">
    <source>
        <dbReference type="ARBA" id="ARBA00023277"/>
    </source>
</evidence>
<name>A0A166JF09_9AGAM</name>
<dbReference type="GO" id="GO:0006006">
    <property type="term" value="P:glucose metabolic process"/>
    <property type="evidence" value="ECO:0007669"/>
    <property type="project" value="UniProtKB-KW"/>
</dbReference>
<keyword evidence="4" id="KW-0328">Glycosyltransferase</keyword>
<protein>
    <submittedName>
        <fullName evidence="10">Glycosyltransferase family 4 protein</fullName>
    </submittedName>
</protein>
<dbReference type="Pfam" id="PF21269">
    <property type="entry name" value="TreT_GT1"/>
    <property type="match status" value="1"/>
</dbReference>
<dbReference type="STRING" id="436010.A0A166JF09"/>
<dbReference type="SUPFAM" id="SSF53756">
    <property type="entry name" value="UDP-Glycosyltransferase/glycogen phosphorylase"/>
    <property type="match status" value="1"/>
</dbReference>
<evidence type="ECO:0000313" key="10">
    <source>
        <dbReference type="EMBL" id="KZP20789.1"/>
    </source>
</evidence>
<evidence type="ECO:0000259" key="8">
    <source>
        <dbReference type="Pfam" id="PF00534"/>
    </source>
</evidence>
<dbReference type="Gene3D" id="3.40.50.2000">
    <property type="entry name" value="Glycogen Phosphorylase B"/>
    <property type="match status" value="2"/>
</dbReference>
<proteinExistence type="inferred from homology"/>
<evidence type="ECO:0000313" key="11">
    <source>
        <dbReference type="Proteomes" id="UP000076532"/>
    </source>
</evidence>
<dbReference type="PANTHER" id="PTHR47779">
    <property type="entry name" value="SYNTHASE (CCG-9), PUTATIVE (AFU_ORTHOLOGUE AFUA_3G12100)-RELATED"/>
    <property type="match status" value="1"/>
</dbReference>
<evidence type="ECO:0000259" key="9">
    <source>
        <dbReference type="Pfam" id="PF21269"/>
    </source>
</evidence>
<sequence length="734" mass="81440">MPHHHHHQDHDFQSKHPSARRHRLSSVSNVKRPNVVAYASLTPMWAGIVGSVVENGTAYEIAFSIHDSVYNTDYASATIACDIMQPEKLASDIEKHVITQLTGFSTEHICKFVGAGVATSLLNACPNLCTRLWLDMDIVPIVFNIKTYHTDSPAKHKNHFLSIDASRNASSSGVNSPNHIGQSPAFTGAQVQAQLTVDRTLDEQADSAARKCVMYFGPSGAPRLTIGARNAVSVDAGGKIHLLDDLNEYKNTVGAGTWGAVIKLADELKDRKVKLGFFSSTPQGGGVALMRHALIRFFATLGVDCTWYVPNPSPSVFRTTKNNHNILQGVADPSLRLTQEAKDQFDAWILKNGLRWTAEGGPLAPGGVDIAFIDDPQMPGLIPLIKKTRPDLPIIYRSHIEIRSDLVHNKGSPQEEVWNYLWNNIQHADMFISHPVNKFVPSDVPLEKLALLGAATDMLDGLNKPMNDWDTAFYMGEFRTLCNKEKMTELRWPQQEYFVQIARFDPSKGIPDVVDAYVKYRKLLEADEGRNEDDYAQILICGNSAIDDPDATMIYDETMKHIHSAEVRKYAKDFVVMRLPPSDQLLNVLMANSRAALQLSTREGFEVKVSEGLHAGRPVIASRTGGIPLQIEDGKSGYLTEPCDNVAVAKAMYNLYTDDTLQKEMSKYAATHVSDEVGTVGNAAAWMYLAVMYTRGEKLKPNGAWLNDMLREETQQPYLTGEPRLPRIQLNMQG</sequence>
<dbReference type="PANTHER" id="PTHR47779:SF1">
    <property type="entry name" value="SYNTHASE (CCG-9), PUTATIVE (AFU_ORTHOLOGUE AFUA_3G12100)-RELATED"/>
    <property type="match status" value="1"/>
</dbReference>
<keyword evidence="11" id="KW-1185">Reference proteome</keyword>
<dbReference type="InterPro" id="IPR052078">
    <property type="entry name" value="Trehalose_Metab_GTase"/>
</dbReference>
<dbReference type="InterPro" id="IPR049438">
    <property type="entry name" value="TreT_GT1"/>
</dbReference>
<reference evidence="10 11" key="1">
    <citation type="journal article" date="2016" name="Mol. Biol. Evol.">
        <title>Comparative Genomics of Early-Diverging Mushroom-Forming Fungi Provides Insights into the Origins of Lignocellulose Decay Capabilities.</title>
        <authorList>
            <person name="Nagy L.G."/>
            <person name="Riley R."/>
            <person name="Tritt A."/>
            <person name="Adam C."/>
            <person name="Daum C."/>
            <person name="Floudas D."/>
            <person name="Sun H."/>
            <person name="Yadav J.S."/>
            <person name="Pangilinan J."/>
            <person name="Larsson K.H."/>
            <person name="Matsuura K."/>
            <person name="Barry K."/>
            <person name="Labutti K."/>
            <person name="Kuo R."/>
            <person name="Ohm R.A."/>
            <person name="Bhattacharya S.S."/>
            <person name="Shirouzu T."/>
            <person name="Yoshinaga Y."/>
            <person name="Martin F.M."/>
            <person name="Grigoriev I.V."/>
            <person name="Hibbett D.S."/>
        </authorList>
    </citation>
    <scope>NUCLEOTIDE SEQUENCE [LARGE SCALE GENOMIC DNA]</scope>
    <source>
        <strain evidence="10 11">CBS 109695</strain>
    </source>
</reference>
<evidence type="ECO:0000256" key="1">
    <source>
        <dbReference type="ARBA" id="ARBA00009481"/>
    </source>
</evidence>
<evidence type="ECO:0000256" key="7">
    <source>
        <dbReference type="SAM" id="MobiDB-lite"/>
    </source>
</evidence>
<organism evidence="10 11">
    <name type="scientific">Athelia psychrophila</name>
    <dbReference type="NCBI Taxonomy" id="1759441"/>
    <lineage>
        <taxon>Eukaryota</taxon>
        <taxon>Fungi</taxon>
        <taxon>Dikarya</taxon>
        <taxon>Basidiomycota</taxon>
        <taxon>Agaricomycotina</taxon>
        <taxon>Agaricomycetes</taxon>
        <taxon>Agaricomycetidae</taxon>
        <taxon>Atheliales</taxon>
        <taxon>Atheliaceae</taxon>
        <taxon>Athelia</taxon>
    </lineage>
</organism>
<feature type="region of interest" description="Disordered" evidence="7">
    <location>
        <begin position="1"/>
        <end position="26"/>
    </location>
</feature>
<evidence type="ECO:0000256" key="2">
    <source>
        <dbReference type="ARBA" id="ARBA00011738"/>
    </source>
</evidence>
<dbReference type="Pfam" id="PF00534">
    <property type="entry name" value="Glycos_transf_1"/>
    <property type="match status" value="1"/>
</dbReference>
<accession>A0A166JF09</accession>